<evidence type="ECO:0000256" key="2">
    <source>
        <dbReference type="PROSITE-ProRule" id="PRU00708"/>
    </source>
</evidence>
<dbReference type="NCBIfam" id="TIGR00756">
    <property type="entry name" value="PPR"/>
    <property type="match status" value="3"/>
</dbReference>
<dbReference type="Pfam" id="PF13041">
    <property type="entry name" value="PPR_2"/>
    <property type="match status" value="2"/>
</dbReference>
<dbReference type="EMBL" id="KQ993790">
    <property type="protein sequence ID" value="KZV49008.1"/>
    <property type="molecule type" value="Genomic_DNA"/>
</dbReference>
<organism evidence="3 4">
    <name type="scientific">Dorcoceras hygrometricum</name>
    <dbReference type="NCBI Taxonomy" id="472368"/>
    <lineage>
        <taxon>Eukaryota</taxon>
        <taxon>Viridiplantae</taxon>
        <taxon>Streptophyta</taxon>
        <taxon>Embryophyta</taxon>
        <taxon>Tracheophyta</taxon>
        <taxon>Spermatophyta</taxon>
        <taxon>Magnoliopsida</taxon>
        <taxon>eudicotyledons</taxon>
        <taxon>Gunneridae</taxon>
        <taxon>Pentapetalae</taxon>
        <taxon>asterids</taxon>
        <taxon>lamiids</taxon>
        <taxon>Lamiales</taxon>
        <taxon>Gesneriaceae</taxon>
        <taxon>Didymocarpoideae</taxon>
        <taxon>Trichosporeae</taxon>
        <taxon>Loxocarpinae</taxon>
        <taxon>Dorcoceras</taxon>
    </lineage>
</organism>
<feature type="repeat" description="PPR" evidence="2">
    <location>
        <begin position="271"/>
        <end position="305"/>
    </location>
</feature>
<dbReference type="InterPro" id="IPR011990">
    <property type="entry name" value="TPR-like_helical_dom_sf"/>
</dbReference>
<dbReference type="InterPro" id="IPR046848">
    <property type="entry name" value="E_motif"/>
</dbReference>
<dbReference type="AlphaFoldDB" id="A0A2Z7CQE9"/>
<feature type="repeat" description="PPR" evidence="2">
    <location>
        <begin position="68"/>
        <end position="98"/>
    </location>
</feature>
<dbReference type="InterPro" id="IPR002885">
    <property type="entry name" value="PPR_rpt"/>
</dbReference>
<gene>
    <name evidence="3" type="ORF">F511_09604</name>
</gene>
<keyword evidence="4" id="KW-1185">Reference proteome</keyword>
<dbReference type="OrthoDB" id="185373at2759"/>
<name>A0A2Z7CQE9_9LAMI</name>
<evidence type="ECO:0000256" key="1">
    <source>
        <dbReference type="ARBA" id="ARBA00022737"/>
    </source>
</evidence>
<dbReference type="Gene3D" id="1.25.40.10">
    <property type="entry name" value="Tetratricopeptide repeat domain"/>
    <property type="match status" value="5"/>
</dbReference>
<evidence type="ECO:0000313" key="4">
    <source>
        <dbReference type="Proteomes" id="UP000250235"/>
    </source>
</evidence>
<sequence length="593" mass="66478">MLQGSIGSLLHQCASAKNFRQGILLHAAAVKMGMESDVIIGNDIINFYAKCGCMNSAHRLFDEMSHKNLVTWSSLISGYVRLKRPNLAIRLFSQMQEYFRPQRFYLSSVLCSVAKELKLGKQIHAQAVKLGYDAVSFVLNSLISMYMRCFMWSEGLLIFYCGSVSGSLSVVSYNVAITGLVENEQGEKGFEIFKLMCQRGLVPDHFTFAGLLGPVERSHYNISTFMQLHCAIVKLGLDYLAFTGNILIAMYSKFDFFEEAEKVFWSVEDKDVISWNTSITACCRCEDISRALSFFRAMVAENDPRPDLFTYASVLSAIALLASMRHGTEIHAHLIRTWPHWDVGVGNALINMYAKSGSIGSAQAIFETMECRNLVSWNSIITAFANHGLAENTITLFMEMVRMRVKPDSVTFLGLLTACNHSGLADEGQYFFDSMRKFYGMTPNIEHLCCLVDLLGRAGRVSEAEEYVQKHHSGQDAVVLGSLLSACRLHGDVLRGEQTAARLLELDHITTSPYVLLSNLYASDRKWESVAGARKMLRGSGLKKEAAHSIVEVKGLFEKFVIGDFSHSRMDEILNLLRTFSWGVDEELLCCWY</sequence>
<dbReference type="PROSITE" id="PS51375">
    <property type="entry name" value="PPR"/>
    <property type="match status" value="4"/>
</dbReference>
<dbReference type="FunFam" id="1.25.40.10:FF:000090">
    <property type="entry name" value="Pentatricopeptide repeat-containing protein, chloroplastic"/>
    <property type="match status" value="1"/>
</dbReference>
<dbReference type="Proteomes" id="UP000250235">
    <property type="component" value="Unassembled WGS sequence"/>
</dbReference>
<reference evidence="3 4" key="1">
    <citation type="journal article" date="2015" name="Proc. Natl. Acad. Sci. U.S.A.">
        <title>The resurrection genome of Boea hygrometrica: A blueprint for survival of dehydration.</title>
        <authorList>
            <person name="Xiao L."/>
            <person name="Yang G."/>
            <person name="Zhang L."/>
            <person name="Yang X."/>
            <person name="Zhao S."/>
            <person name="Ji Z."/>
            <person name="Zhou Q."/>
            <person name="Hu M."/>
            <person name="Wang Y."/>
            <person name="Chen M."/>
            <person name="Xu Y."/>
            <person name="Jin H."/>
            <person name="Xiao X."/>
            <person name="Hu G."/>
            <person name="Bao F."/>
            <person name="Hu Y."/>
            <person name="Wan P."/>
            <person name="Li L."/>
            <person name="Deng X."/>
            <person name="Kuang T."/>
            <person name="Xiang C."/>
            <person name="Zhu J.K."/>
            <person name="Oliver M.J."/>
            <person name="He Y."/>
        </authorList>
    </citation>
    <scope>NUCLEOTIDE SEQUENCE [LARGE SCALE GENOMIC DNA]</scope>
    <source>
        <strain evidence="4">cv. XS01</strain>
    </source>
</reference>
<dbReference type="GO" id="GO:0009451">
    <property type="term" value="P:RNA modification"/>
    <property type="evidence" value="ECO:0007669"/>
    <property type="project" value="InterPro"/>
</dbReference>
<dbReference type="Pfam" id="PF01535">
    <property type="entry name" value="PPR"/>
    <property type="match status" value="4"/>
</dbReference>
<dbReference type="PANTHER" id="PTHR47926">
    <property type="entry name" value="PENTATRICOPEPTIDE REPEAT-CONTAINING PROTEIN"/>
    <property type="match status" value="1"/>
</dbReference>
<dbReference type="PANTHER" id="PTHR47926:SF452">
    <property type="entry name" value="PENTATRICOPEPTIDE REPEAT-CONTAINING PROTEIN"/>
    <property type="match status" value="1"/>
</dbReference>
<evidence type="ECO:0000313" key="3">
    <source>
        <dbReference type="EMBL" id="KZV49008.1"/>
    </source>
</evidence>
<feature type="repeat" description="PPR" evidence="2">
    <location>
        <begin position="169"/>
        <end position="203"/>
    </location>
</feature>
<dbReference type="FunFam" id="1.25.40.10:FF:000285">
    <property type="entry name" value="Pentatricopeptide repeat-containing protein, chloroplastic"/>
    <property type="match status" value="1"/>
</dbReference>
<accession>A0A2Z7CQE9</accession>
<dbReference type="InterPro" id="IPR046960">
    <property type="entry name" value="PPR_At4g14850-like_plant"/>
</dbReference>
<keyword evidence="1" id="KW-0677">Repeat</keyword>
<feature type="repeat" description="PPR" evidence="2">
    <location>
        <begin position="373"/>
        <end position="407"/>
    </location>
</feature>
<dbReference type="GO" id="GO:0003723">
    <property type="term" value="F:RNA binding"/>
    <property type="evidence" value="ECO:0007669"/>
    <property type="project" value="InterPro"/>
</dbReference>
<proteinExistence type="predicted"/>
<protein>
    <submittedName>
        <fullName evidence="3">Pentatricopeptide repeat-containing protein-like</fullName>
    </submittedName>
</protein>
<dbReference type="Pfam" id="PF20431">
    <property type="entry name" value="E_motif"/>
    <property type="match status" value="1"/>
</dbReference>